<protein>
    <submittedName>
        <fullName evidence="7">Glycoside hydrolase family 32 protein</fullName>
    </submittedName>
</protein>
<dbReference type="InterPro" id="IPR013320">
    <property type="entry name" value="ConA-like_dom_sf"/>
</dbReference>
<dbReference type="InterPro" id="IPR023296">
    <property type="entry name" value="Glyco_hydro_beta-prop_sf"/>
</dbReference>
<sequence length="525" mass="60360">MIIKNELARIGLLLFTILLFSCNDNKSSGVPTANEKYRPQFHFTPQANWMNDPNGMVYYEGEYHLFYQYYPDSTVWGPMHWGHAVSKDLIHWEHLPIALYPDSLGYIYSGSAVIDWENTTGFGSKENPPMVAIYTYHNMEAERAGANNFETQALAYSLDKGRTWKKYKNNPVLPNPELKHFRDPKVIWHEESEQWIMILAAGDRVKFYASKDLKLWSFKSDFMRDTVAQGGGWECPDLFPLKLEGSDITKWIILVSINPGGPNGGSATQYFVGDFDGSSFQPDVDTAKWLDWGMDNYAGVTWSDIPEEDGRRLFIGWMSNWQYAQEVPTESWRSAMTLPRELKLVQEKDDIIIVSNPIKEFNVLKEQHQMDYETLLSGEVPIDIKELDLNSCELNFVFEPQEASQNGHTTAFGLLLRNDEEEELKLGYNMLSKKFFMDRTNVCKAFSNPQYLSLITGDYTIQKQVKMKIIIDASSIEVFVDDGKFVMTNTIFPQDPFNQLSLFSSLGSVKIREAEFFNIKNNKTK</sequence>
<organism evidence="7 8">
    <name type="scientific">Carboxylicivirga linearis</name>
    <dbReference type="NCBI Taxonomy" id="1628157"/>
    <lineage>
        <taxon>Bacteria</taxon>
        <taxon>Pseudomonadati</taxon>
        <taxon>Bacteroidota</taxon>
        <taxon>Bacteroidia</taxon>
        <taxon>Marinilabiliales</taxon>
        <taxon>Marinilabiliaceae</taxon>
        <taxon>Carboxylicivirga</taxon>
    </lineage>
</organism>
<evidence type="ECO:0000259" key="6">
    <source>
        <dbReference type="Pfam" id="PF08244"/>
    </source>
</evidence>
<evidence type="ECO:0000256" key="1">
    <source>
        <dbReference type="ARBA" id="ARBA00009902"/>
    </source>
</evidence>
<dbReference type="Gene3D" id="2.60.120.560">
    <property type="entry name" value="Exo-inulinase, domain 1"/>
    <property type="match status" value="1"/>
</dbReference>
<dbReference type="PANTHER" id="PTHR42800">
    <property type="entry name" value="EXOINULINASE INUD (AFU_ORTHOLOGUE AFUA_5G00480)"/>
    <property type="match status" value="1"/>
</dbReference>
<evidence type="ECO:0000256" key="3">
    <source>
        <dbReference type="ARBA" id="ARBA00023295"/>
    </source>
</evidence>
<dbReference type="InterPro" id="IPR013189">
    <property type="entry name" value="Glyco_hydro_32_C"/>
</dbReference>
<feature type="domain" description="Glycosyl hydrolase family 32 C-terminal" evidence="6">
    <location>
        <begin position="387"/>
        <end position="515"/>
    </location>
</feature>
<comment type="similarity">
    <text evidence="1 4">Belongs to the glycosyl hydrolase 32 family.</text>
</comment>
<evidence type="ECO:0000256" key="2">
    <source>
        <dbReference type="ARBA" id="ARBA00022801"/>
    </source>
</evidence>
<dbReference type="Proteomes" id="UP000708576">
    <property type="component" value="Unassembled WGS sequence"/>
</dbReference>
<keyword evidence="2 4" id="KW-0378">Hydrolase</keyword>
<dbReference type="SMART" id="SM00640">
    <property type="entry name" value="Glyco_32"/>
    <property type="match status" value="1"/>
</dbReference>
<feature type="domain" description="Glycosyl hydrolase family 32 N-terminal" evidence="5">
    <location>
        <begin position="42"/>
        <end position="350"/>
    </location>
</feature>
<name>A0ABS5K0S7_9BACT</name>
<dbReference type="InterPro" id="IPR013148">
    <property type="entry name" value="Glyco_hydro_32_N"/>
</dbReference>
<dbReference type="EMBL" id="JAGUCO010000020">
    <property type="protein sequence ID" value="MBS2100291.1"/>
    <property type="molecule type" value="Genomic_DNA"/>
</dbReference>
<dbReference type="SUPFAM" id="SSF49899">
    <property type="entry name" value="Concanavalin A-like lectins/glucanases"/>
    <property type="match status" value="1"/>
</dbReference>
<evidence type="ECO:0000256" key="4">
    <source>
        <dbReference type="RuleBase" id="RU362110"/>
    </source>
</evidence>
<dbReference type="PROSITE" id="PS51257">
    <property type="entry name" value="PROKAR_LIPOPROTEIN"/>
    <property type="match status" value="1"/>
</dbReference>
<dbReference type="PANTHER" id="PTHR42800:SF1">
    <property type="entry name" value="EXOINULINASE INUD (AFU_ORTHOLOGUE AFUA_5G00480)"/>
    <property type="match status" value="1"/>
</dbReference>
<dbReference type="InterPro" id="IPR001362">
    <property type="entry name" value="Glyco_hydro_32"/>
</dbReference>
<evidence type="ECO:0000313" key="8">
    <source>
        <dbReference type="Proteomes" id="UP000708576"/>
    </source>
</evidence>
<dbReference type="Pfam" id="PF00251">
    <property type="entry name" value="Glyco_hydro_32N"/>
    <property type="match status" value="1"/>
</dbReference>
<comment type="caution">
    <text evidence="7">The sequence shown here is derived from an EMBL/GenBank/DDBJ whole genome shotgun (WGS) entry which is preliminary data.</text>
</comment>
<keyword evidence="3 4" id="KW-0326">Glycosidase</keyword>
<keyword evidence="8" id="KW-1185">Reference proteome</keyword>
<gene>
    <name evidence="7" type="ORF">KEM10_18550</name>
</gene>
<evidence type="ECO:0000313" key="7">
    <source>
        <dbReference type="EMBL" id="MBS2100291.1"/>
    </source>
</evidence>
<dbReference type="InterPro" id="IPR018053">
    <property type="entry name" value="Glyco_hydro_32_AS"/>
</dbReference>
<reference evidence="7 8" key="1">
    <citation type="journal article" date="2015" name="Int. J. Syst. Evol. Microbiol.">
        <title>Carboxylicivirga linearis sp. nov., isolated from a sea cucumber culture pond.</title>
        <authorList>
            <person name="Wang F.Q."/>
            <person name="Zhou Y.X."/>
            <person name="Lin X.Z."/>
            <person name="Chen G.J."/>
            <person name="Du Z.J."/>
        </authorList>
    </citation>
    <scope>NUCLEOTIDE SEQUENCE [LARGE SCALE GENOMIC DNA]</scope>
    <source>
        <strain evidence="7 8">FB218</strain>
    </source>
</reference>
<dbReference type="Pfam" id="PF08244">
    <property type="entry name" value="Glyco_hydro_32C"/>
    <property type="match status" value="1"/>
</dbReference>
<proteinExistence type="inferred from homology"/>
<dbReference type="SUPFAM" id="SSF75005">
    <property type="entry name" value="Arabinanase/levansucrase/invertase"/>
    <property type="match status" value="1"/>
</dbReference>
<dbReference type="CDD" id="cd18622">
    <property type="entry name" value="GH32_Inu-like"/>
    <property type="match status" value="1"/>
</dbReference>
<evidence type="ECO:0000259" key="5">
    <source>
        <dbReference type="Pfam" id="PF00251"/>
    </source>
</evidence>
<accession>A0ABS5K0S7</accession>
<dbReference type="Gene3D" id="2.115.10.20">
    <property type="entry name" value="Glycosyl hydrolase domain, family 43"/>
    <property type="match status" value="1"/>
</dbReference>
<dbReference type="GO" id="GO:0016787">
    <property type="term" value="F:hydrolase activity"/>
    <property type="evidence" value="ECO:0007669"/>
    <property type="project" value="UniProtKB-KW"/>
</dbReference>
<dbReference type="PROSITE" id="PS00609">
    <property type="entry name" value="GLYCOSYL_HYDROL_F32"/>
    <property type="match status" value="1"/>
</dbReference>
<dbReference type="RefSeq" id="WP_212217835.1">
    <property type="nucleotide sequence ID" value="NZ_JAGUCO010000020.1"/>
</dbReference>